<name>A0A1F2WQF3_9ACTN</name>
<protein>
    <submittedName>
        <fullName evidence="1">Uncharacterized protein</fullName>
    </submittedName>
</protein>
<gene>
    <name evidence="1" type="ORF">A2Y75_05105</name>
</gene>
<evidence type="ECO:0000313" key="1">
    <source>
        <dbReference type="EMBL" id="OFW59108.1"/>
    </source>
</evidence>
<accession>A0A1F2WQF3</accession>
<proteinExistence type="predicted"/>
<sequence>MKDNFPNFSDKARDILEGKCKLREVDDFRALLCADCAFYHHGEEENEECSCFLLLKFLLERKAFDLQRVLDELQ</sequence>
<comment type="caution">
    <text evidence="1">The sequence shown here is derived from an EMBL/GenBank/DDBJ whole genome shotgun (WGS) entry which is preliminary data.</text>
</comment>
<dbReference type="AlphaFoldDB" id="A0A1F2WQF3"/>
<reference evidence="1 2" key="1">
    <citation type="journal article" date="2016" name="Nat. Commun.">
        <title>Thousands of microbial genomes shed light on interconnected biogeochemical processes in an aquifer system.</title>
        <authorList>
            <person name="Anantharaman K."/>
            <person name="Brown C.T."/>
            <person name="Hug L.A."/>
            <person name="Sharon I."/>
            <person name="Castelle C.J."/>
            <person name="Probst A.J."/>
            <person name="Thomas B.C."/>
            <person name="Singh A."/>
            <person name="Wilkins M.J."/>
            <person name="Karaoz U."/>
            <person name="Brodie E.L."/>
            <person name="Williams K.H."/>
            <person name="Hubbard S.S."/>
            <person name="Banfield J.F."/>
        </authorList>
    </citation>
    <scope>NUCLEOTIDE SEQUENCE [LARGE SCALE GENOMIC DNA]</scope>
</reference>
<organism evidence="1 2">
    <name type="scientific">Candidatus Solincola sediminis</name>
    <dbReference type="NCBI Taxonomy" id="1797199"/>
    <lineage>
        <taxon>Bacteria</taxon>
        <taxon>Bacillati</taxon>
        <taxon>Actinomycetota</taxon>
        <taxon>Candidatus Geothermincolia</taxon>
        <taxon>Candidatus Geothermincolales</taxon>
        <taxon>Candidatus Geothermincolaceae</taxon>
        <taxon>Candidatus Solincola</taxon>
    </lineage>
</organism>
<dbReference type="Proteomes" id="UP000177876">
    <property type="component" value="Unassembled WGS sequence"/>
</dbReference>
<evidence type="ECO:0000313" key="2">
    <source>
        <dbReference type="Proteomes" id="UP000177876"/>
    </source>
</evidence>
<dbReference type="STRING" id="1797197.A2Y75_05105"/>
<dbReference type="EMBL" id="MELK01000018">
    <property type="protein sequence ID" value="OFW59108.1"/>
    <property type="molecule type" value="Genomic_DNA"/>
</dbReference>